<organism evidence="3 4">
    <name type="scientific">Acaulospora morrowiae</name>
    <dbReference type="NCBI Taxonomy" id="94023"/>
    <lineage>
        <taxon>Eukaryota</taxon>
        <taxon>Fungi</taxon>
        <taxon>Fungi incertae sedis</taxon>
        <taxon>Mucoromycota</taxon>
        <taxon>Glomeromycotina</taxon>
        <taxon>Glomeromycetes</taxon>
        <taxon>Diversisporales</taxon>
        <taxon>Acaulosporaceae</taxon>
        <taxon>Acaulospora</taxon>
    </lineage>
</organism>
<accession>A0A9N9FMZ8</accession>
<sequence>MEASKHPSANVSKRNFALKNSRREEETISIPVGLGLFIIGVRGCNVRKIRETSGAKIYVNLDSVPPSAKIYGTSSQREQAKAQINEILSKLVFAPAIGFTLLKISDTDRFNAKYQFVEFTDENENVKNVQRYCLEKIKSSYDNAVNANEYIGVAMDGNFDDVPSNGFNTIDKFNQCLKEISVQLAEFDNHGTNFFSNHGLGNFNSRQIQYHIFFGRQTFTKVDSRRIFNVDDFCKFERRTKNDANAISTSFSHNIPSFWKNFEKICGRFGLKLDVSKKDKRSISILYMHDGQRRKMKLYWCNEEGLWKISKSTENVRRHAIIDIVSGTESLDLRFMVKTQSNVSVEPNLRHIIKDLQAERLIPGEEGLWFELKDFEGKLDCIGVRQKISKKCYRNDRFKIATVTTQQEIKGQNDDQITTENYIMLKSLSWRRHNKRTDKSLNINFDDEVVSGSIHEAINFASEIAKSAC</sequence>
<keyword evidence="1" id="KW-0694">RNA-binding</keyword>
<dbReference type="InterPro" id="IPR036612">
    <property type="entry name" value="KH_dom_type_1_sf"/>
</dbReference>
<dbReference type="Pfam" id="PF00013">
    <property type="entry name" value="KH_1"/>
    <property type="match status" value="1"/>
</dbReference>
<dbReference type="EMBL" id="CAJVPV010003189">
    <property type="protein sequence ID" value="CAG8545531.1"/>
    <property type="molecule type" value="Genomic_DNA"/>
</dbReference>
<dbReference type="Gene3D" id="3.30.1370.10">
    <property type="entry name" value="K Homology domain, type 1"/>
    <property type="match status" value="1"/>
</dbReference>
<dbReference type="GO" id="GO:0003723">
    <property type="term" value="F:RNA binding"/>
    <property type="evidence" value="ECO:0007669"/>
    <property type="project" value="UniProtKB-UniRule"/>
</dbReference>
<dbReference type="InterPro" id="IPR004087">
    <property type="entry name" value="KH_dom"/>
</dbReference>
<evidence type="ECO:0000313" key="4">
    <source>
        <dbReference type="Proteomes" id="UP000789342"/>
    </source>
</evidence>
<proteinExistence type="predicted"/>
<evidence type="ECO:0000313" key="3">
    <source>
        <dbReference type="EMBL" id="CAG8545531.1"/>
    </source>
</evidence>
<dbReference type="OrthoDB" id="2351826at2759"/>
<dbReference type="PROSITE" id="PS50084">
    <property type="entry name" value="KH_TYPE_1"/>
    <property type="match status" value="1"/>
</dbReference>
<dbReference type="SUPFAM" id="SSF54791">
    <property type="entry name" value="Eukaryotic type KH-domain (KH-domain type I)"/>
    <property type="match status" value="1"/>
</dbReference>
<feature type="domain" description="K Homology" evidence="2">
    <location>
        <begin position="22"/>
        <end position="89"/>
    </location>
</feature>
<dbReference type="AlphaFoldDB" id="A0A9N9FMZ8"/>
<dbReference type="SMART" id="SM00322">
    <property type="entry name" value="KH"/>
    <property type="match status" value="1"/>
</dbReference>
<dbReference type="InterPro" id="IPR004088">
    <property type="entry name" value="KH_dom_type_1"/>
</dbReference>
<name>A0A9N9FMZ8_9GLOM</name>
<comment type="caution">
    <text evidence="3">The sequence shown here is derived from an EMBL/GenBank/DDBJ whole genome shotgun (WGS) entry which is preliminary data.</text>
</comment>
<dbReference type="CDD" id="cd00105">
    <property type="entry name" value="KH-I"/>
    <property type="match status" value="1"/>
</dbReference>
<keyword evidence="4" id="KW-1185">Reference proteome</keyword>
<protein>
    <submittedName>
        <fullName evidence="3">14515_t:CDS:1</fullName>
    </submittedName>
</protein>
<evidence type="ECO:0000259" key="2">
    <source>
        <dbReference type="SMART" id="SM00322"/>
    </source>
</evidence>
<dbReference type="Proteomes" id="UP000789342">
    <property type="component" value="Unassembled WGS sequence"/>
</dbReference>
<evidence type="ECO:0000256" key="1">
    <source>
        <dbReference type="PROSITE-ProRule" id="PRU00117"/>
    </source>
</evidence>
<gene>
    <name evidence="3" type="ORF">AMORRO_LOCUS5330</name>
</gene>
<reference evidence="3" key="1">
    <citation type="submission" date="2021-06" db="EMBL/GenBank/DDBJ databases">
        <authorList>
            <person name="Kallberg Y."/>
            <person name="Tangrot J."/>
            <person name="Rosling A."/>
        </authorList>
    </citation>
    <scope>NUCLEOTIDE SEQUENCE</scope>
    <source>
        <strain evidence="3">CL551</strain>
    </source>
</reference>